<feature type="region of interest" description="Disordered" evidence="1">
    <location>
        <begin position="250"/>
        <end position="306"/>
    </location>
</feature>
<dbReference type="InParanoid" id="D6Z4Z9"/>
<feature type="transmembrane region" description="Helical" evidence="2">
    <location>
        <begin position="163"/>
        <end position="181"/>
    </location>
</feature>
<name>D6Z4Z9_DESAT</name>
<dbReference type="EMBL" id="CP001940">
    <property type="protein sequence ID" value="ADH86624.1"/>
    <property type="molecule type" value="Genomic_DNA"/>
</dbReference>
<feature type="transmembrane region" description="Helical" evidence="2">
    <location>
        <begin position="127"/>
        <end position="151"/>
    </location>
</feature>
<evidence type="ECO:0008006" key="5">
    <source>
        <dbReference type="Google" id="ProtNLM"/>
    </source>
</evidence>
<dbReference type="AlphaFoldDB" id="D6Z4Z9"/>
<reference evidence="4" key="1">
    <citation type="submission" date="2010-02" db="EMBL/GenBank/DDBJ databases">
        <title>Complete sequence of Desulfurivibrio alkaliphilus AHT2.</title>
        <authorList>
            <consortium name="US DOE Joint Genome Institute"/>
            <person name="Pitluck S."/>
            <person name="Chertkov O."/>
            <person name="Detter J.C."/>
            <person name="Han C."/>
            <person name="Tapia R."/>
            <person name="Larimer F."/>
            <person name="Land M."/>
            <person name="Hauser L."/>
            <person name="Kyrpides N."/>
            <person name="Mikhailova N."/>
            <person name="Sorokin D.Y."/>
            <person name="Muyzer G."/>
            <person name="Woyke T."/>
        </authorList>
    </citation>
    <scope>NUCLEOTIDE SEQUENCE [LARGE SCALE GENOMIC DNA]</scope>
    <source>
        <strain evidence="4">DSM 19089 / UNIQEM U267 / AHT2</strain>
    </source>
</reference>
<evidence type="ECO:0000256" key="2">
    <source>
        <dbReference type="SAM" id="Phobius"/>
    </source>
</evidence>
<organism evidence="3 4">
    <name type="scientific">Desulfurivibrio alkaliphilus (strain DSM 19089 / UNIQEM U267 / AHT2)</name>
    <dbReference type="NCBI Taxonomy" id="589865"/>
    <lineage>
        <taxon>Bacteria</taxon>
        <taxon>Pseudomonadati</taxon>
        <taxon>Thermodesulfobacteriota</taxon>
        <taxon>Desulfobulbia</taxon>
        <taxon>Desulfobulbales</taxon>
        <taxon>Desulfobulbaceae</taxon>
        <taxon>Desulfurivibrio</taxon>
    </lineage>
</organism>
<feature type="transmembrane region" description="Helical" evidence="2">
    <location>
        <begin position="218"/>
        <end position="240"/>
    </location>
</feature>
<accession>D6Z4Z9</accession>
<dbReference type="KEGG" id="dak:DaAHT2_1944"/>
<sequence length="306" mass="34642">MLPMIRFDSSRLRKMPGWLLAVFLLPVALLLGWLLLARVDFLYPVWYRVLTIEDHIAHYAPQNQQGRADFVETTPTEHRRLFGLIVRAIEGRGEPLDEAVYHDAAGRELGKFLRAEEVGHLKDVERLVAVLTAAGWWFTAAAGLLVMLLWWRQLPLPPPAGVALMWLLLLGVGGMILWWQGPQTVFDQLHEWVFPPDYPWFFYYQDSLMTTTMKAPQIFAAIAALWTALALLFYALLYIGARRLLARSPKADPGKKISAGQAAQKAVPGERLNKKTADEDGSGTPGKAARTRRQKKKPRARRPRRG</sequence>
<evidence type="ECO:0000313" key="4">
    <source>
        <dbReference type="Proteomes" id="UP000001508"/>
    </source>
</evidence>
<dbReference type="HOGENOM" id="CLU_079007_0_0_7"/>
<gene>
    <name evidence="3" type="ordered locus">DaAHT2_1944</name>
</gene>
<keyword evidence="2" id="KW-0472">Membrane</keyword>
<keyword evidence="4" id="KW-1185">Reference proteome</keyword>
<evidence type="ECO:0000313" key="3">
    <source>
        <dbReference type="EMBL" id="ADH86624.1"/>
    </source>
</evidence>
<protein>
    <recommendedName>
        <fullName evidence="5">DUF1461 domain-containing protein</fullName>
    </recommendedName>
</protein>
<dbReference type="eggNOG" id="ENOG5030EEF">
    <property type="taxonomic scope" value="Bacteria"/>
</dbReference>
<keyword evidence="2" id="KW-1133">Transmembrane helix</keyword>
<keyword evidence="2" id="KW-0812">Transmembrane</keyword>
<feature type="compositionally biased region" description="Basic residues" evidence="1">
    <location>
        <begin position="289"/>
        <end position="306"/>
    </location>
</feature>
<evidence type="ECO:0000256" key="1">
    <source>
        <dbReference type="SAM" id="MobiDB-lite"/>
    </source>
</evidence>
<dbReference type="Proteomes" id="UP000001508">
    <property type="component" value="Chromosome"/>
</dbReference>
<proteinExistence type="predicted"/>